<evidence type="ECO:0000313" key="1">
    <source>
        <dbReference type="EMBL" id="KAJ8973550.1"/>
    </source>
</evidence>
<comment type="caution">
    <text evidence="1">The sequence shown here is derived from an EMBL/GenBank/DDBJ whole genome shotgun (WGS) entry which is preliminary data.</text>
</comment>
<reference evidence="1" key="1">
    <citation type="journal article" date="2023" name="Insect Mol. Biol.">
        <title>Genome sequencing provides insights into the evolution of gene families encoding plant cell wall-degrading enzymes in longhorned beetles.</title>
        <authorList>
            <person name="Shin N.R."/>
            <person name="Okamura Y."/>
            <person name="Kirsch R."/>
            <person name="Pauchet Y."/>
        </authorList>
    </citation>
    <scope>NUCLEOTIDE SEQUENCE</scope>
    <source>
        <strain evidence="1">MMC_N1</strain>
    </source>
</reference>
<dbReference type="Proteomes" id="UP001162164">
    <property type="component" value="Unassembled WGS sequence"/>
</dbReference>
<gene>
    <name evidence="1" type="ORF">NQ317_018395</name>
</gene>
<dbReference type="InterPro" id="IPR036081">
    <property type="entry name" value="Translin_sf"/>
</dbReference>
<dbReference type="SUPFAM" id="SSF74784">
    <property type="entry name" value="Translin"/>
    <property type="match status" value="1"/>
</dbReference>
<organism evidence="1 2">
    <name type="scientific">Molorchus minor</name>
    <dbReference type="NCBI Taxonomy" id="1323400"/>
    <lineage>
        <taxon>Eukaryota</taxon>
        <taxon>Metazoa</taxon>
        <taxon>Ecdysozoa</taxon>
        <taxon>Arthropoda</taxon>
        <taxon>Hexapoda</taxon>
        <taxon>Insecta</taxon>
        <taxon>Pterygota</taxon>
        <taxon>Neoptera</taxon>
        <taxon>Endopterygota</taxon>
        <taxon>Coleoptera</taxon>
        <taxon>Polyphaga</taxon>
        <taxon>Cucujiformia</taxon>
        <taxon>Chrysomeloidea</taxon>
        <taxon>Cerambycidae</taxon>
        <taxon>Lamiinae</taxon>
        <taxon>Monochamini</taxon>
        <taxon>Molorchus</taxon>
    </lineage>
</organism>
<sequence length="66" mass="7607">MMTLKCGMLLAIRSNIGTDDDEYNLLFPQYDFILGMADFTGELMRRDTSMQGFEAIAIEEETCSWR</sequence>
<name>A0ABQ9J7E7_9CUCU</name>
<dbReference type="EMBL" id="JAPWTJ010001153">
    <property type="protein sequence ID" value="KAJ8973550.1"/>
    <property type="molecule type" value="Genomic_DNA"/>
</dbReference>
<evidence type="ECO:0000313" key="2">
    <source>
        <dbReference type="Proteomes" id="UP001162164"/>
    </source>
</evidence>
<accession>A0ABQ9J7E7</accession>
<protein>
    <submittedName>
        <fullName evidence="1">Uncharacterized protein</fullName>
    </submittedName>
</protein>
<proteinExistence type="predicted"/>
<keyword evidence="2" id="KW-1185">Reference proteome</keyword>